<dbReference type="Gene3D" id="3.40.50.300">
    <property type="entry name" value="P-loop containing nucleotide triphosphate hydrolases"/>
    <property type="match status" value="2"/>
</dbReference>
<sequence length="732" mass="79785">MRPACTTRLQNSKAAAATTLCLPLLHATGTWCDRAITHPSAIQATRRPKPPHTRRQPFQALQAQLSVGPPQPPRLLQSTPQLREPIHQLRPIQPLRPRQRRPPRRCIRMQAPESTTIASHDVPHGFESAAPSSNQVGSAAGDNGAADAKAADLQRARDAGWTETVAFDYDAFQRTGGNDGNWLGQAAVYEWSGEYGDVAPSVPELEKLLFGTEHKVTEGSNMENLDLTVSLEGPCKVTPIQRFDHGGLHPVVLDNIKRCGYDKPTPIQAYTIPAVKLGHDVVGIAQTGSGKTAAFLIPIISGLMGKAKKLQAPRPDTLMPGYSAQLHKVRAEPLVLIIVPTRELAIQVFDEARRLCYRSMLRPSVAYGGLPMRDQIHDLGKGCDILVGTPGRLKDLMSKPDILSLSRVKYTVIDEADEMLQEEWSEPLNMLMAGGDTNEDADHVYMMFSATFPGGARQLARQYMEGQYLRVRVGRAGQAHKNIKQELIYVDHDMKPQAVYDLLFKSEPARTLIFCNSRIAVDKLDDHLYNKGLPTTSIHSERNQREREDSLRNFRTGRTPILIASGISARGWDIPQVMHVINYDLPSSTHGGIQEYVHRIGRTARIGNQGLATSFYNDRNEDLAQDLVNVLVECEQTIPDFLEHLKPEEGANIDFNDNSDDEEAGEDGAGFGSAEGGFGNADDAPASASASAWGADGGADGPPAAASAWGAPAETADTGFTADGGAQQTSSW</sequence>
<feature type="region of interest" description="Disordered" evidence="9">
    <location>
        <begin position="643"/>
        <end position="732"/>
    </location>
</feature>
<dbReference type="SMART" id="SM00487">
    <property type="entry name" value="DEXDc"/>
    <property type="match status" value="1"/>
</dbReference>
<evidence type="ECO:0000259" key="10">
    <source>
        <dbReference type="PROSITE" id="PS51192"/>
    </source>
</evidence>
<evidence type="ECO:0000256" key="3">
    <source>
        <dbReference type="ARBA" id="ARBA00022801"/>
    </source>
</evidence>
<evidence type="ECO:0000313" key="14">
    <source>
        <dbReference type="Proteomes" id="UP000073492"/>
    </source>
</evidence>
<evidence type="ECO:0000256" key="6">
    <source>
        <dbReference type="ARBA" id="ARBA00047984"/>
    </source>
</evidence>
<dbReference type="PROSITE" id="PS51192">
    <property type="entry name" value="HELICASE_ATP_BIND_1"/>
    <property type="match status" value="1"/>
</dbReference>
<comment type="catalytic activity">
    <reaction evidence="6">
        <text>ATP + H2O = ADP + phosphate + H(+)</text>
        <dbReference type="Rhea" id="RHEA:13065"/>
        <dbReference type="ChEBI" id="CHEBI:15377"/>
        <dbReference type="ChEBI" id="CHEBI:15378"/>
        <dbReference type="ChEBI" id="CHEBI:30616"/>
        <dbReference type="ChEBI" id="CHEBI:43474"/>
        <dbReference type="ChEBI" id="CHEBI:456216"/>
        <dbReference type="EC" id="3.6.4.13"/>
    </reaction>
</comment>
<dbReference type="CDD" id="cd18787">
    <property type="entry name" value="SF2_C_DEAD"/>
    <property type="match status" value="1"/>
</dbReference>
<evidence type="ECO:0000256" key="2">
    <source>
        <dbReference type="ARBA" id="ARBA00022741"/>
    </source>
</evidence>
<feature type="compositionally biased region" description="Gly residues" evidence="9">
    <location>
        <begin position="667"/>
        <end position="679"/>
    </location>
</feature>
<evidence type="ECO:0000256" key="9">
    <source>
        <dbReference type="SAM" id="MobiDB-lite"/>
    </source>
</evidence>
<evidence type="ECO:0000256" key="4">
    <source>
        <dbReference type="ARBA" id="ARBA00022806"/>
    </source>
</evidence>
<dbReference type="InterPro" id="IPR014001">
    <property type="entry name" value="Helicase_ATP-bd"/>
</dbReference>
<dbReference type="AlphaFoldDB" id="A0A139ILA2"/>
<feature type="domain" description="Helicase ATP-binding" evidence="10">
    <location>
        <begin position="272"/>
        <end position="470"/>
    </location>
</feature>
<feature type="compositionally biased region" description="Low complexity" evidence="9">
    <location>
        <begin position="701"/>
        <end position="713"/>
    </location>
</feature>
<dbReference type="EC" id="3.6.4.13" evidence="1"/>
<dbReference type="EMBL" id="LFZO01000056">
    <property type="protein sequence ID" value="KXT15558.1"/>
    <property type="molecule type" value="Genomic_DNA"/>
</dbReference>
<dbReference type="InterPro" id="IPR027417">
    <property type="entry name" value="P-loop_NTPase"/>
</dbReference>
<keyword evidence="3 8" id="KW-0378">Hydrolase</keyword>
<dbReference type="STRING" id="113226.A0A139ILA2"/>
<dbReference type="OrthoDB" id="196131at2759"/>
<evidence type="ECO:0000256" key="1">
    <source>
        <dbReference type="ARBA" id="ARBA00012552"/>
    </source>
</evidence>
<dbReference type="PANTHER" id="PTHR47958">
    <property type="entry name" value="ATP-DEPENDENT RNA HELICASE DBP3"/>
    <property type="match status" value="1"/>
</dbReference>
<dbReference type="InterPro" id="IPR001650">
    <property type="entry name" value="Helicase_C-like"/>
</dbReference>
<feature type="short sequence motif" description="Q motif" evidence="7">
    <location>
        <begin position="241"/>
        <end position="269"/>
    </location>
</feature>
<evidence type="ECO:0000313" key="13">
    <source>
        <dbReference type="EMBL" id="KXT15558.1"/>
    </source>
</evidence>
<dbReference type="Pfam" id="PF00271">
    <property type="entry name" value="Helicase_C"/>
    <property type="match status" value="1"/>
</dbReference>
<feature type="compositionally biased region" description="Low complexity" evidence="9">
    <location>
        <begin position="139"/>
        <end position="148"/>
    </location>
</feature>
<evidence type="ECO:0000256" key="8">
    <source>
        <dbReference type="RuleBase" id="RU000492"/>
    </source>
</evidence>
<dbReference type="PROSITE" id="PS51194">
    <property type="entry name" value="HELICASE_CTER"/>
    <property type="match status" value="1"/>
</dbReference>
<name>A0A139ILA2_9PEZI</name>
<keyword evidence="5 8" id="KW-0067">ATP-binding</keyword>
<dbReference type="GO" id="GO:0005524">
    <property type="term" value="F:ATP binding"/>
    <property type="evidence" value="ECO:0007669"/>
    <property type="project" value="UniProtKB-KW"/>
</dbReference>
<gene>
    <name evidence="13" type="ORF">AC579_6533</name>
</gene>
<keyword evidence="2 8" id="KW-0547">Nucleotide-binding</keyword>
<evidence type="ECO:0000259" key="11">
    <source>
        <dbReference type="PROSITE" id="PS51194"/>
    </source>
</evidence>
<dbReference type="InterPro" id="IPR014014">
    <property type="entry name" value="RNA_helicase_DEAD_Q_motif"/>
</dbReference>
<feature type="compositionally biased region" description="Basic residues" evidence="9">
    <location>
        <begin position="97"/>
        <end position="107"/>
    </location>
</feature>
<protein>
    <recommendedName>
        <fullName evidence="1">RNA helicase</fullName>
        <ecNumber evidence="1">3.6.4.13</ecNumber>
    </recommendedName>
</protein>
<organism evidence="13 14">
    <name type="scientific">Pseudocercospora musae</name>
    <dbReference type="NCBI Taxonomy" id="113226"/>
    <lineage>
        <taxon>Eukaryota</taxon>
        <taxon>Fungi</taxon>
        <taxon>Dikarya</taxon>
        <taxon>Ascomycota</taxon>
        <taxon>Pezizomycotina</taxon>
        <taxon>Dothideomycetes</taxon>
        <taxon>Dothideomycetidae</taxon>
        <taxon>Mycosphaerellales</taxon>
        <taxon>Mycosphaerellaceae</taxon>
        <taxon>Pseudocercospora</taxon>
    </lineage>
</organism>
<evidence type="ECO:0000256" key="7">
    <source>
        <dbReference type="PROSITE-ProRule" id="PRU00552"/>
    </source>
</evidence>
<dbReference type="GO" id="GO:0016787">
    <property type="term" value="F:hydrolase activity"/>
    <property type="evidence" value="ECO:0007669"/>
    <property type="project" value="UniProtKB-KW"/>
</dbReference>
<feature type="domain" description="Helicase C-terminal" evidence="11">
    <location>
        <begin position="498"/>
        <end position="646"/>
    </location>
</feature>
<dbReference type="InterPro" id="IPR011545">
    <property type="entry name" value="DEAD/DEAH_box_helicase_dom"/>
</dbReference>
<reference evidence="13 14" key="1">
    <citation type="submission" date="2015-07" db="EMBL/GenBank/DDBJ databases">
        <title>Comparative genomics of the Sigatoka disease complex on banana suggests a link between parallel evolutionary changes in Pseudocercospora fijiensis and Pseudocercospora eumusae and increased virulence on the banana host.</title>
        <authorList>
            <person name="Chang T.-C."/>
            <person name="Salvucci A."/>
            <person name="Crous P.W."/>
            <person name="Stergiopoulos I."/>
        </authorList>
    </citation>
    <scope>NUCLEOTIDE SEQUENCE [LARGE SCALE GENOMIC DNA]</scope>
    <source>
        <strain evidence="13 14">CBS 116634</strain>
    </source>
</reference>
<feature type="region of interest" description="Disordered" evidence="9">
    <location>
        <begin position="66"/>
        <end position="151"/>
    </location>
</feature>
<feature type="domain" description="DEAD-box RNA helicase Q" evidence="12">
    <location>
        <begin position="241"/>
        <end position="269"/>
    </location>
</feature>
<dbReference type="SUPFAM" id="SSF52540">
    <property type="entry name" value="P-loop containing nucleoside triphosphate hydrolases"/>
    <property type="match status" value="1"/>
</dbReference>
<dbReference type="GO" id="GO:0003676">
    <property type="term" value="F:nucleic acid binding"/>
    <property type="evidence" value="ECO:0007669"/>
    <property type="project" value="InterPro"/>
</dbReference>
<keyword evidence="14" id="KW-1185">Reference proteome</keyword>
<dbReference type="PROSITE" id="PS51195">
    <property type="entry name" value="Q_MOTIF"/>
    <property type="match status" value="1"/>
</dbReference>
<comment type="similarity">
    <text evidence="8">Belongs to the DEAD box helicase family.</text>
</comment>
<dbReference type="InterPro" id="IPR000629">
    <property type="entry name" value="RNA-helicase_DEAD-box_CS"/>
</dbReference>
<dbReference type="Proteomes" id="UP000073492">
    <property type="component" value="Unassembled WGS sequence"/>
</dbReference>
<dbReference type="Pfam" id="PF00270">
    <property type="entry name" value="DEAD"/>
    <property type="match status" value="1"/>
</dbReference>
<dbReference type="GO" id="GO:0003724">
    <property type="term" value="F:RNA helicase activity"/>
    <property type="evidence" value="ECO:0007669"/>
    <property type="project" value="UniProtKB-EC"/>
</dbReference>
<proteinExistence type="inferred from homology"/>
<feature type="compositionally biased region" description="Acidic residues" evidence="9">
    <location>
        <begin position="657"/>
        <end position="666"/>
    </location>
</feature>
<dbReference type="PROSITE" id="PS00039">
    <property type="entry name" value="DEAD_ATP_HELICASE"/>
    <property type="match status" value="1"/>
</dbReference>
<feature type="compositionally biased region" description="Low complexity" evidence="9">
    <location>
        <begin position="680"/>
        <end position="694"/>
    </location>
</feature>
<evidence type="ECO:0000259" key="12">
    <source>
        <dbReference type="PROSITE" id="PS51195"/>
    </source>
</evidence>
<accession>A0A139ILA2</accession>
<comment type="caution">
    <text evidence="13">The sequence shown here is derived from an EMBL/GenBank/DDBJ whole genome shotgun (WGS) entry which is preliminary data.</text>
</comment>
<keyword evidence="4 8" id="KW-0347">Helicase</keyword>
<dbReference type="SMART" id="SM00490">
    <property type="entry name" value="HELICc"/>
    <property type="match status" value="1"/>
</dbReference>
<evidence type="ECO:0000256" key="5">
    <source>
        <dbReference type="ARBA" id="ARBA00022840"/>
    </source>
</evidence>